<evidence type="ECO:0000313" key="2">
    <source>
        <dbReference type="EnsemblPlants" id="Solyc01g111105.1.1"/>
    </source>
</evidence>
<accession>A0A3Q7FEN7</accession>
<feature type="transmembrane region" description="Helical" evidence="1">
    <location>
        <begin position="45"/>
        <end position="64"/>
    </location>
</feature>
<proteinExistence type="predicted"/>
<dbReference type="EnsemblPlants" id="Solyc01g111105.1.1">
    <property type="protein sequence ID" value="Solyc01g111105.1.1"/>
    <property type="gene ID" value="Solyc01g111105.1"/>
</dbReference>
<keyword evidence="3" id="KW-1185">Reference proteome</keyword>
<dbReference type="Proteomes" id="UP000004994">
    <property type="component" value="Chromosome 1"/>
</dbReference>
<evidence type="ECO:0000256" key="1">
    <source>
        <dbReference type="SAM" id="Phobius"/>
    </source>
</evidence>
<sequence>MQTRSSTNNDPKSIPPFICECILVLAFSSDFVRRMCKLQMPIQEHGFFISLQAMALISNFYQYAWLLSCDFDADC</sequence>
<dbReference type="Gramene" id="Solyc01g111105.1.1">
    <property type="protein sequence ID" value="Solyc01g111105.1.1"/>
    <property type="gene ID" value="Solyc01g111105.1"/>
</dbReference>
<dbReference type="AlphaFoldDB" id="A0A3Q7FEN7"/>
<keyword evidence="1" id="KW-1133">Transmembrane helix</keyword>
<name>A0A3Q7FEN7_SOLLC</name>
<dbReference type="InParanoid" id="A0A3Q7FEN7"/>
<reference evidence="2" key="2">
    <citation type="submission" date="2019-01" db="UniProtKB">
        <authorList>
            <consortium name="EnsemblPlants"/>
        </authorList>
    </citation>
    <scope>IDENTIFICATION</scope>
    <source>
        <strain evidence="2">cv. Heinz 1706</strain>
    </source>
</reference>
<organism evidence="2">
    <name type="scientific">Solanum lycopersicum</name>
    <name type="common">Tomato</name>
    <name type="synonym">Lycopersicon esculentum</name>
    <dbReference type="NCBI Taxonomy" id="4081"/>
    <lineage>
        <taxon>Eukaryota</taxon>
        <taxon>Viridiplantae</taxon>
        <taxon>Streptophyta</taxon>
        <taxon>Embryophyta</taxon>
        <taxon>Tracheophyta</taxon>
        <taxon>Spermatophyta</taxon>
        <taxon>Magnoliopsida</taxon>
        <taxon>eudicotyledons</taxon>
        <taxon>Gunneridae</taxon>
        <taxon>Pentapetalae</taxon>
        <taxon>asterids</taxon>
        <taxon>lamiids</taxon>
        <taxon>Solanales</taxon>
        <taxon>Solanaceae</taxon>
        <taxon>Solanoideae</taxon>
        <taxon>Solaneae</taxon>
        <taxon>Solanum</taxon>
        <taxon>Solanum subgen. Lycopersicon</taxon>
    </lineage>
</organism>
<reference evidence="2" key="1">
    <citation type="journal article" date="2012" name="Nature">
        <title>The tomato genome sequence provides insights into fleshy fruit evolution.</title>
        <authorList>
            <consortium name="Tomato Genome Consortium"/>
        </authorList>
    </citation>
    <scope>NUCLEOTIDE SEQUENCE [LARGE SCALE GENOMIC DNA]</scope>
    <source>
        <strain evidence="2">cv. Heinz 1706</strain>
    </source>
</reference>
<protein>
    <submittedName>
        <fullName evidence="2">Uncharacterized protein</fullName>
    </submittedName>
</protein>
<keyword evidence="1" id="KW-0812">Transmembrane</keyword>
<keyword evidence="1" id="KW-0472">Membrane</keyword>
<evidence type="ECO:0000313" key="3">
    <source>
        <dbReference type="Proteomes" id="UP000004994"/>
    </source>
</evidence>